<evidence type="ECO:0000256" key="1">
    <source>
        <dbReference type="SAM" id="Phobius"/>
    </source>
</evidence>
<name>A0A955HXT4_9BACT</name>
<dbReference type="InterPro" id="IPR013766">
    <property type="entry name" value="Thioredoxin_domain"/>
</dbReference>
<dbReference type="SUPFAM" id="SSF52833">
    <property type="entry name" value="Thioredoxin-like"/>
    <property type="match status" value="1"/>
</dbReference>
<reference evidence="3" key="1">
    <citation type="submission" date="2020-04" db="EMBL/GenBank/DDBJ databases">
        <authorList>
            <person name="Zhang T."/>
        </authorList>
    </citation>
    <scope>NUCLEOTIDE SEQUENCE</scope>
    <source>
        <strain evidence="3">HKST-UBA16</strain>
    </source>
</reference>
<keyword evidence="1" id="KW-0812">Transmembrane</keyword>
<dbReference type="Pfam" id="PF00085">
    <property type="entry name" value="Thioredoxin"/>
    <property type="match status" value="1"/>
</dbReference>
<dbReference type="EMBL" id="JAGQLM010000061">
    <property type="protein sequence ID" value="MCA9374996.1"/>
    <property type="molecule type" value="Genomic_DNA"/>
</dbReference>
<proteinExistence type="predicted"/>
<keyword evidence="1" id="KW-0472">Membrane</keyword>
<dbReference type="InterPro" id="IPR036249">
    <property type="entry name" value="Thioredoxin-like_sf"/>
</dbReference>
<dbReference type="CDD" id="cd02947">
    <property type="entry name" value="TRX_family"/>
    <property type="match status" value="1"/>
</dbReference>
<dbReference type="Proteomes" id="UP000748332">
    <property type="component" value="Unassembled WGS sequence"/>
</dbReference>
<evidence type="ECO:0000313" key="3">
    <source>
        <dbReference type="EMBL" id="MCA9374996.1"/>
    </source>
</evidence>
<dbReference type="AlphaFoldDB" id="A0A955HXT4"/>
<comment type="caution">
    <text evidence="3">The sequence shown here is derived from an EMBL/GenBank/DDBJ whole genome shotgun (WGS) entry which is preliminary data.</text>
</comment>
<feature type="transmembrane region" description="Helical" evidence="1">
    <location>
        <begin position="21"/>
        <end position="44"/>
    </location>
</feature>
<evidence type="ECO:0000313" key="4">
    <source>
        <dbReference type="Proteomes" id="UP000748332"/>
    </source>
</evidence>
<dbReference type="Gene3D" id="3.40.30.10">
    <property type="entry name" value="Glutaredoxin"/>
    <property type="match status" value="1"/>
</dbReference>
<evidence type="ECO:0000259" key="2">
    <source>
        <dbReference type="PROSITE" id="PS51352"/>
    </source>
</evidence>
<dbReference type="PANTHER" id="PTHR10438">
    <property type="entry name" value="THIOREDOXIN"/>
    <property type="match status" value="1"/>
</dbReference>
<sequence>MRKKKHKETIQEVEIRLPSLLSAYLTPVAIIITTVIVCFVILFATRGSSLLITSADSDDSVAGALSYAGRGKALGDFKTFTEYDNELCTEDGKPVVFMFSATWCPHCQWVGDTFNSWAKEQKDVVVYRYEVDTNENVLTGEKGIPEEHKKIYDEFNPNQTIPTFVFGCKYARVGNGYENENDLQKEVDTFNDVVSKIL</sequence>
<protein>
    <submittedName>
        <fullName evidence="3">Thioredoxin family protein</fullName>
    </submittedName>
</protein>
<dbReference type="PANTHER" id="PTHR10438:SF468">
    <property type="entry name" value="THIOREDOXIN-1-RELATED"/>
    <property type="match status" value="1"/>
</dbReference>
<feature type="domain" description="Thioredoxin" evidence="2">
    <location>
        <begin position="54"/>
        <end position="192"/>
    </location>
</feature>
<dbReference type="InterPro" id="IPR050620">
    <property type="entry name" value="Thioredoxin_H-type-like"/>
</dbReference>
<accession>A0A955HXT4</accession>
<organism evidence="3 4">
    <name type="scientific">Candidatus Dojkabacteria bacterium</name>
    <dbReference type="NCBI Taxonomy" id="2099670"/>
    <lineage>
        <taxon>Bacteria</taxon>
        <taxon>Candidatus Dojkabacteria</taxon>
    </lineage>
</organism>
<reference evidence="3" key="2">
    <citation type="journal article" date="2021" name="Microbiome">
        <title>Successional dynamics and alternative stable states in a saline activated sludge microbial community over 9 years.</title>
        <authorList>
            <person name="Wang Y."/>
            <person name="Ye J."/>
            <person name="Ju F."/>
            <person name="Liu L."/>
            <person name="Boyd J.A."/>
            <person name="Deng Y."/>
            <person name="Parks D.H."/>
            <person name="Jiang X."/>
            <person name="Yin X."/>
            <person name="Woodcroft B.J."/>
            <person name="Tyson G.W."/>
            <person name="Hugenholtz P."/>
            <person name="Polz M.F."/>
            <person name="Zhang T."/>
        </authorList>
    </citation>
    <scope>NUCLEOTIDE SEQUENCE</scope>
    <source>
        <strain evidence="3">HKST-UBA16</strain>
    </source>
</reference>
<dbReference type="PROSITE" id="PS51352">
    <property type="entry name" value="THIOREDOXIN_2"/>
    <property type="match status" value="1"/>
</dbReference>
<keyword evidence="1" id="KW-1133">Transmembrane helix</keyword>
<gene>
    <name evidence="3" type="ORF">KC622_01550</name>
</gene>